<dbReference type="CDD" id="cd00037">
    <property type="entry name" value="CLECT"/>
    <property type="match status" value="2"/>
</dbReference>
<evidence type="ECO:0000313" key="4">
    <source>
        <dbReference type="Proteomes" id="UP000791440"/>
    </source>
</evidence>
<dbReference type="SUPFAM" id="SSF56436">
    <property type="entry name" value="C-type lectin-like"/>
    <property type="match status" value="2"/>
</dbReference>
<evidence type="ECO:0000259" key="2">
    <source>
        <dbReference type="PROSITE" id="PS50041"/>
    </source>
</evidence>
<dbReference type="Proteomes" id="UP000791440">
    <property type="component" value="Unassembled WGS sequence"/>
</dbReference>
<dbReference type="SMART" id="SM00034">
    <property type="entry name" value="CLECT"/>
    <property type="match status" value="2"/>
</dbReference>
<protein>
    <recommendedName>
        <fullName evidence="2">C-type lectin domain-containing protein</fullName>
    </recommendedName>
</protein>
<keyword evidence="4" id="KW-1185">Reference proteome</keyword>
<reference evidence="3" key="2">
    <citation type="submission" date="2020-12" db="EMBL/GenBank/DDBJ databases">
        <authorList>
            <person name="Kanost M."/>
        </authorList>
    </citation>
    <scope>NUCLEOTIDE SEQUENCE</scope>
</reference>
<reference evidence="3" key="1">
    <citation type="journal article" date="2016" name="Insect Biochem. Mol. Biol.">
        <title>Multifaceted biological insights from a draft genome sequence of the tobacco hornworm moth, Manduca sexta.</title>
        <authorList>
            <person name="Kanost M.R."/>
            <person name="Arrese E.L."/>
            <person name="Cao X."/>
            <person name="Chen Y.R."/>
            <person name="Chellapilla S."/>
            <person name="Goldsmith M.R."/>
            <person name="Grosse-Wilde E."/>
            <person name="Heckel D.G."/>
            <person name="Herndon N."/>
            <person name="Jiang H."/>
            <person name="Papanicolaou A."/>
            <person name="Qu J."/>
            <person name="Soulages J.L."/>
            <person name="Vogel H."/>
            <person name="Walters J."/>
            <person name="Waterhouse R.M."/>
            <person name="Ahn S.J."/>
            <person name="Almeida F.C."/>
            <person name="An C."/>
            <person name="Aqrawi P."/>
            <person name="Bretschneider A."/>
            <person name="Bryant W.B."/>
            <person name="Bucks S."/>
            <person name="Chao H."/>
            <person name="Chevignon G."/>
            <person name="Christen J.M."/>
            <person name="Clarke D.F."/>
            <person name="Dittmer N.T."/>
            <person name="Ferguson L.C.F."/>
            <person name="Garavelou S."/>
            <person name="Gordon K.H.J."/>
            <person name="Gunaratna R.T."/>
            <person name="Han Y."/>
            <person name="Hauser F."/>
            <person name="He Y."/>
            <person name="Heidel-Fischer H."/>
            <person name="Hirsh A."/>
            <person name="Hu Y."/>
            <person name="Jiang H."/>
            <person name="Kalra D."/>
            <person name="Klinner C."/>
            <person name="Konig C."/>
            <person name="Kovar C."/>
            <person name="Kroll A.R."/>
            <person name="Kuwar S.S."/>
            <person name="Lee S.L."/>
            <person name="Lehman R."/>
            <person name="Li K."/>
            <person name="Li Z."/>
            <person name="Liang H."/>
            <person name="Lovelace S."/>
            <person name="Lu Z."/>
            <person name="Mansfield J.H."/>
            <person name="McCulloch K.J."/>
            <person name="Mathew T."/>
            <person name="Morton B."/>
            <person name="Muzny D.M."/>
            <person name="Neunemann D."/>
            <person name="Ongeri F."/>
            <person name="Pauchet Y."/>
            <person name="Pu L.L."/>
            <person name="Pyrousis I."/>
            <person name="Rao X.J."/>
            <person name="Redding A."/>
            <person name="Roesel C."/>
            <person name="Sanchez-Gracia A."/>
            <person name="Schaack S."/>
            <person name="Shukla A."/>
            <person name="Tetreau G."/>
            <person name="Wang Y."/>
            <person name="Xiong G.H."/>
            <person name="Traut W."/>
            <person name="Walsh T.K."/>
            <person name="Worley K.C."/>
            <person name="Wu D."/>
            <person name="Wu W."/>
            <person name="Wu Y.Q."/>
            <person name="Zhang X."/>
            <person name="Zou Z."/>
            <person name="Zucker H."/>
            <person name="Briscoe A.D."/>
            <person name="Burmester T."/>
            <person name="Clem R.J."/>
            <person name="Feyereisen R."/>
            <person name="Grimmelikhuijzen C.J.P."/>
            <person name="Hamodrakas S.J."/>
            <person name="Hansson B.S."/>
            <person name="Huguet E."/>
            <person name="Jermiin L.S."/>
            <person name="Lan Q."/>
            <person name="Lehman H.K."/>
            <person name="Lorenzen M."/>
            <person name="Merzendorfer H."/>
            <person name="Michalopoulos I."/>
            <person name="Morton D.B."/>
            <person name="Muthukrishnan S."/>
            <person name="Oakeshott J.G."/>
            <person name="Palmer W."/>
            <person name="Park Y."/>
            <person name="Passarelli A.L."/>
            <person name="Rozas J."/>
            <person name="Schwartz L.M."/>
            <person name="Smith W."/>
            <person name="Southgate A."/>
            <person name="Vilcinskas A."/>
            <person name="Vogt R."/>
            <person name="Wang P."/>
            <person name="Werren J."/>
            <person name="Yu X.Q."/>
            <person name="Zhou J.J."/>
            <person name="Brown S.J."/>
            <person name="Scherer S.E."/>
            <person name="Richards S."/>
            <person name="Blissard G.W."/>
        </authorList>
    </citation>
    <scope>NUCLEOTIDE SEQUENCE</scope>
</reference>
<dbReference type="InterPro" id="IPR016187">
    <property type="entry name" value="CTDL_fold"/>
</dbReference>
<dbReference type="EMBL" id="JH668295">
    <property type="protein sequence ID" value="KAG6442754.1"/>
    <property type="molecule type" value="Genomic_DNA"/>
</dbReference>
<accession>A0A921YPB3</accession>
<keyword evidence="1" id="KW-0732">Signal</keyword>
<gene>
    <name evidence="3" type="ORF">O3G_MSEX002496</name>
</gene>
<sequence>MLLKSLLIIVMLQLTSETYGQAQKKFFRKDYTFLEETQSFYKFFSIAKTYQEAVTTCGRQGATLFYAEDKRELDAVAKFWTQPRDHIFIGISSLISKGVFASVDGRALMDVYNDWLPGEPNDVNGEESCIVMNKKGQMNDISCNRKFPFICKKTLASLEWNAHCQTPYKRYIVNEDLGRCYKFFLTPMNWTEAFAVCNAEESYLAIINSDEEANFLKKMTKDNPKYTVKGNYLAGVVMLGFHNRDRQGWLTIKGATLEDSGYTQWGYAQPDVDDKYLCGAMFYNGELTYGDCSQRSFFICEKEYKSGFDERFGDE</sequence>
<feature type="domain" description="C-type lectin" evidence="2">
    <location>
        <begin position="176"/>
        <end position="301"/>
    </location>
</feature>
<feature type="domain" description="C-type lectin" evidence="2">
    <location>
        <begin position="41"/>
        <end position="152"/>
    </location>
</feature>
<dbReference type="OrthoDB" id="538816at2759"/>
<dbReference type="PROSITE" id="PS50041">
    <property type="entry name" value="C_TYPE_LECTIN_2"/>
    <property type="match status" value="2"/>
</dbReference>
<organism evidence="3 4">
    <name type="scientific">Manduca sexta</name>
    <name type="common">Tobacco hawkmoth</name>
    <name type="synonym">Tobacco hornworm</name>
    <dbReference type="NCBI Taxonomy" id="7130"/>
    <lineage>
        <taxon>Eukaryota</taxon>
        <taxon>Metazoa</taxon>
        <taxon>Ecdysozoa</taxon>
        <taxon>Arthropoda</taxon>
        <taxon>Hexapoda</taxon>
        <taxon>Insecta</taxon>
        <taxon>Pterygota</taxon>
        <taxon>Neoptera</taxon>
        <taxon>Endopterygota</taxon>
        <taxon>Lepidoptera</taxon>
        <taxon>Glossata</taxon>
        <taxon>Ditrysia</taxon>
        <taxon>Bombycoidea</taxon>
        <taxon>Sphingidae</taxon>
        <taxon>Sphinginae</taxon>
        <taxon>Sphingini</taxon>
        <taxon>Manduca</taxon>
    </lineage>
</organism>
<proteinExistence type="predicted"/>
<comment type="caution">
    <text evidence="3">The sequence shown here is derived from an EMBL/GenBank/DDBJ whole genome shotgun (WGS) entry which is preliminary data.</text>
</comment>
<feature type="signal peptide" evidence="1">
    <location>
        <begin position="1"/>
        <end position="22"/>
    </location>
</feature>
<evidence type="ECO:0000256" key="1">
    <source>
        <dbReference type="SAM" id="SignalP"/>
    </source>
</evidence>
<name>A0A921YPB3_MANSE</name>
<dbReference type="InterPro" id="IPR016186">
    <property type="entry name" value="C-type_lectin-like/link_sf"/>
</dbReference>
<dbReference type="Gene3D" id="3.10.100.10">
    <property type="entry name" value="Mannose-Binding Protein A, subunit A"/>
    <property type="match status" value="2"/>
</dbReference>
<dbReference type="PANTHER" id="PTHR22803">
    <property type="entry name" value="MANNOSE, PHOSPHOLIPASE, LECTIN RECEPTOR RELATED"/>
    <property type="match status" value="1"/>
</dbReference>
<feature type="chain" id="PRO_5037103976" description="C-type lectin domain-containing protein" evidence="1">
    <location>
        <begin position="23"/>
        <end position="315"/>
    </location>
</feature>
<dbReference type="Pfam" id="PF00059">
    <property type="entry name" value="Lectin_C"/>
    <property type="match status" value="2"/>
</dbReference>
<dbReference type="InterPro" id="IPR001304">
    <property type="entry name" value="C-type_lectin-like"/>
</dbReference>
<evidence type="ECO:0000313" key="3">
    <source>
        <dbReference type="EMBL" id="KAG6442754.1"/>
    </source>
</evidence>
<dbReference type="AlphaFoldDB" id="A0A921YPB3"/>
<dbReference type="InterPro" id="IPR050111">
    <property type="entry name" value="C-type_lectin/snaclec_domain"/>
</dbReference>